<reference evidence="5 6" key="1">
    <citation type="submission" date="2018-08" db="EMBL/GenBank/DDBJ databases">
        <title>A genome reference for cultivated species of the human gut microbiota.</title>
        <authorList>
            <person name="Zou Y."/>
            <person name="Xue W."/>
            <person name="Luo G."/>
        </authorList>
    </citation>
    <scope>NUCLEOTIDE SEQUENCE [LARGE SCALE GENOMIC DNA]</scope>
    <source>
        <strain evidence="4 6">AF18-16LB</strain>
        <strain evidence="3 5">AF25-15</strain>
    </source>
</reference>
<evidence type="ECO:0000313" key="5">
    <source>
        <dbReference type="Proteomes" id="UP000266066"/>
    </source>
</evidence>
<keyword evidence="2" id="KW-1133">Transmembrane helix</keyword>
<sequence>MKLFMKKLWKLIKTKCWYIILLVLSSTYVWCYRFDIYELKELNARNLIFILWLILLLLPLFSEMKFLGVKIKKEVQKETEEVKGLLQNLQTQVNQLQLTNSVANNINLSNATLPSEQKIEELLQRVTELQASYPNSGTEVKDSVPKGEDKNVYLFKVRLDIETSLREMCEKIGHTERMTIVKMVQLLNHAQVINGMTCDLINQVNKIANRVAWRNCKCRIYRF</sequence>
<dbReference type="Proteomes" id="UP000266066">
    <property type="component" value="Unassembled WGS sequence"/>
</dbReference>
<dbReference type="EMBL" id="QRXG01000017">
    <property type="protein sequence ID" value="RGT80391.1"/>
    <property type="molecule type" value="Genomic_DNA"/>
</dbReference>
<accession>A0A395V048</accession>
<dbReference type="RefSeq" id="WP_118004297.1">
    <property type="nucleotide sequence ID" value="NZ_QRUJ01000018.1"/>
</dbReference>
<evidence type="ECO:0000313" key="6">
    <source>
        <dbReference type="Proteomes" id="UP000284296"/>
    </source>
</evidence>
<name>A0A395V048_9FIRM</name>
<keyword evidence="2" id="KW-0812">Transmembrane</keyword>
<dbReference type="Proteomes" id="UP000284296">
    <property type="component" value="Unassembled WGS sequence"/>
</dbReference>
<dbReference type="AlphaFoldDB" id="A0A395V048"/>
<protein>
    <submittedName>
        <fullName evidence="3">Uncharacterized protein</fullName>
    </submittedName>
</protein>
<gene>
    <name evidence="4" type="ORF">DWX06_10440</name>
    <name evidence="3" type="ORF">DWY38_13255</name>
</gene>
<proteinExistence type="predicted"/>
<comment type="caution">
    <text evidence="3">The sequence shown here is derived from an EMBL/GenBank/DDBJ whole genome shotgun (WGS) entry which is preliminary data.</text>
</comment>
<dbReference type="EMBL" id="QRUJ01000018">
    <property type="protein sequence ID" value="RGR52794.1"/>
    <property type="molecule type" value="Genomic_DNA"/>
</dbReference>
<evidence type="ECO:0000256" key="1">
    <source>
        <dbReference type="SAM" id="Coils"/>
    </source>
</evidence>
<feature type="transmembrane region" description="Helical" evidence="2">
    <location>
        <begin position="47"/>
        <end position="67"/>
    </location>
</feature>
<feature type="coiled-coil region" evidence="1">
    <location>
        <begin position="72"/>
        <end position="106"/>
    </location>
</feature>
<evidence type="ECO:0000313" key="3">
    <source>
        <dbReference type="EMBL" id="RGR52794.1"/>
    </source>
</evidence>
<evidence type="ECO:0000313" key="4">
    <source>
        <dbReference type="EMBL" id="RGT80391.1"/>
    </source>
</evidence>
<keyword evidence="2" id="KW-0472">Membrane</keyword>
<organism evidence="3 5">
    <name type="scientific">Agathobacter rectalis</name>
    <dbReference type="NCBI Taxonomy" id="39491"/>
    <lineage>
        <taxon>Bacteria</taxon>
        <taxon>Bacillati</taxon>
        <taxon>Bacillota</taxon>
        <taxon>Clostridia</taxon>
        <taxon>Lachnospirales</taxon>
        <taxon>Lachnospiraceae</taxon>
        <taxon>Agathobacter</taxon>
    </lineage>
</organism>
<evidence type="ECO:0000256" key="2">
    <source>
        <dbReference type="SAM" id="Phobius"/>
    </source>
</evidence>
<keyword evidence="1" id="KW-0175">Coiled coil</keyword>